<protein>
    <submittedName>
        <fullName evidence="6">Squamosa promoter binding protein-like 1</fullName>
    </submittedName>
</protein>
<dbReference type="PANTHER" id="PTHR31251:SF86">
    <property type="entry name" value="SQUAMOSA PROMOTER-BINDING-LIKE PROTEIN 1"/>
    <property type="match status" value="1"/>
</dbReference>
<dbReference type="InterPro" id="IPR036893">
    <property type="entry name" value="SBP_sf"/>
</dbReference>
<evidence type="ECO:0000256" key="3">
    <source>
        <dbReference type="ARBA" id="ARBA00022833"/>
    </source>
</evidence>
<evidence type="ECO:0000256" key="2">
    <source>
        <dbReference type="ARBA" id="ARBA00022771"/>
    </source>
</evidence>
<dbReference type="Gene3D" id="4.10.1100.10">
    <property type="entry name" value="Transcription factor, SBP-box domain"/>
    <property type="match status" value="1"/>
</dbReference>
<dbReference type="GO" id="GO:0003677">
    <property type="term" value="F:DNA binding"/>
    <property type="evidence" value="ECO:0007669"/>
    <property type="project" value="InterPro"/>
</dbReference>
<dbReference type="EMBL" id="BJWL01000022">
    <property type="protein sequence ID" value="GFZ11555.1"/>
    <property type="molecule type" value="Genomic_DNA"/>
</dbReference>
<keyword evidence="7" id="KW-1185">Reference proteome</keyword>
<gene>
    <name evidence="6" type="ORF">Acr_22g0009530</name>
</gene>
<keyword evidence="3" id="KW-0862">Zinc</keyword>
<dbReference type="GO" id="GO:0005634">
    <property type="term" value="C:nucleus"/>
    <property type="evidence" value="ECO:0007669"/>
    <property type="project" value="InterPro"/>
</dbReference>
<evidence type="ECO:0000313" key="7">
    <source>
        <dbReference type="Proteomes" id="UP000585474"/>
    </source>
</evidence>
<keyword evidence="1" id="KW-0479">Metal-binding</keyword>
<organism evidence="6 7">
    <name type="scientific">Actinidia rufa</name>
    <dbReference type="NCBI Taxonomy" id="165716"/>
    <lineage>
        <taxon>Eukaryota</taxon>
        <taxon>Viridiplantae</taxon>
        <taxon>Streptophyta</taxon>
        <taxon>Embryophyta</taxon>
        <taxon>Tracheophyta</taxon>
        <taxon>Spermatophyta</taxon>
        <taxon>Magnoliopsida</taxon>
        <taxon>eudicotyledons</taxon>
        <taxon>Gunneridae</taxon>
        <taxon>Pentapetalae</taxon>
        <taxon>asterids</taxon>
        <taxon>Ericales</taxon>
        <taxon>Actinidiaceae</taxon>
        <taxon>Actinidia</taxon>
    </lineage>
</organism>
<evidence type="ECO:0000256" key="1">
    <source>
        <dbReference type="ARBA" id="ARBA00022723"/>
    </source>
</evidence>
<sequence>MEATFGGKAHQFKGPVIPDMKAVGKTRVGSYSRLGLNFPPIHACLTFGRLVEMKWIWEIRREIGNWKNEEETVIEDEELNDEAGSLKLKLGGQVYPITETEMEKWEGKSEKKSKVVAATLNHAVWPVKDCRADMTNTKDYHRRYKVCDIHSKASRAVVGILCSGSVSSVAGFMLFKSLMKEKEVVVGVWLAIIGVGERHTQKMWLTEAP</sequence>
<keyword evidence="2 4" id="KW-0863">Zinc-finger</keyword>
<name>A0A7J0GLA0_9ERIC</name>
<dbReference type="PANTHER" id="PTHR31251">
    <property type="entry name" value="SQUAMOSA PROMOTER-BINDING-LIKE PROTEIN 4"/>
    <property type="match status" value="1"/>
</dbReference>
<comment type="caution">
    <text evidence="6">The sequence shown here is derived from an EMBL/GenBank/DDBJ whole genome shotgun (WGS) entry which is preliminary data.</text>
</comment>
<evidence type="ECO:0000256" key="4">
    <source>
        <dbReference type="PROSITE-ProRule" id="PRU00470"/>
    </source>
</evidence>
<dbReference type="GO" id="GO:0008270">
    <property type="term" value="F:zinc ion binding"/>
    <property type="evidence" value="ECO:0007669"/>
    <property type="project" value="UniProtKB-KW"/>
</dbReference>
<reference evidence="6 7" key="1">
    <citation type="submission" date="2019-07" db="EMBL/GenBank/DDBJ databases">
        <title>De Novo Assembly of kiwifruit Actinidia rufa.</title>
        <authorList>
            <person name="Sugita-Konishi S."/>
            <person name="Sato K."/>
            <person name="Mori E."/>
            <person name="Abe Y."/>
            <person name="Kisaki G."/>
            <person name="Hamano K."/>
            <person name="Suezawa K."/>
            <person name="Otani M."/>
            <person name="Fukuda T."/>
            <person name="Manabe T."/>
            <person name="Gomi K."/>
            <person name="Tabuchi M."/>
            <person name="Akimitsu K."/>
            <person name="Kataoka I."/>
        </authorList>
    </citation>
    <scope>NUCLEOTIDE SEQUENCE [LARGE SCALE GENOMIC DNA]</scope>
    <source>
        <strain evidence="7">cv. Fuchu</strain>
    </source>
</reference>
<dbReference type="SUPFAM" id="SSF103612">
    <property type="entry name" value="SBT domain"/>
    <property type="match status" value="1"/>
</dbReference>
<dbReference type="PROSITE" id="PS51141">
    <property type="entry name" value="ZF_SBP"/>
    <property type="match status" value="1"/>
</dbReference>
<dbReference type="Proteomes" id="UP000585474">
    <property type="component" value="Unassembled WGS sequence"/>
</dbReference>
<evidence type="ECO:0000313" key="6">
    <source>
        <dbReference type="EMBL" id="GFZ11555.1"/>
    </source>
</evidence>
<dbReference type="InterPro" id="IPR044817">
    <property type="entry name" value="SBP-like"/>
</dbReference>
<dbReference type="InterPro" id="IPR004333">
    <property type="entry name" value="SBP_dom"/>
</dbReference>
<dbReference type="AlphaFoldDB" id="A0A7J0GLA0"/>
<accession>A0A7J0GLA0</accession>
<evidence type="ECO:0000259" key="5">
    <source>
        <dbReference type="PROSITE" id="PS51141"/>
    </source>
</evidence>
<feature type="domain" description="SBP-type" evidence="5">
    <location>
        <begin position="122"/>
        <end position="199"/>
    </location>
</feature>
<dbReference type="OrthoDB" id="10619420at2759"/>
<proteinExistence type="predicted"/>
<dbReference type="Pfam" id="PF03110">
    <property type="entry name" value="SBP"/>
    <property type="match status" value="1"/>
</dbReference>